<evidence type="ECO:0000313" key="3">
    <source>
        <dbReference type="Proteomes" id="UP000183900"/>
    </source>
</evidence>
<keyword evidence="3" id="KW-1185">Reference proteome</keyword>
<accession>A0A0K6HYK9</accession>
<organism evidence="2 3">
    <name type="scientific">Pannonibacter indicus</name>
    <dbReference type="NCBI Taxonomy" id="466044"/>
    <lineage>
        <taxon>Bacteria</taxon>
        <taxon>Pseudomonadati</taxon>
        <taxon>Pseudomonadota</taxon>
        <taxon>Alphaproteobacteria</taxon>
        <taxon>Hyphomicrobiales</taxon>
        <taxon>Stappiaceae</taxon>
        <taxon>Pannonibacter</taxon>
    </lineage>
</organism>
<dbReference type="GO" id="GO:0016853">
    <property type="term" value="F:isomerase activity"/>
    <property type="evidence" value="ECO:0007669"/>
    <property type="project" value="UniProtKB-KW"/>
</dbReference>
<feature type="domain" description="DSBA-like thioredoxin" evidence="1">
    <location>
        <begin position="8"/>
        <end position="208"/>
    </location>
</feature>
<dbReference type="OrthoDB" id="9799122at2"/>
<reference evidence="3" key="1">
    <citation type="submission" date="2015-08" db="EMBL/GenBank/DDBJ databases">
        <authorList>
            <person name="Varghese N."/>
        </authorList>
    </citation>
    <scope>NUCLEOTIDE SEQUENCE [LARGE SCALE GENOMIC DNA]</scope>
    <source>
        <strain evidence="3">DSM 23407</strain>
    </source>
</reference>
<sequence>MAEQPPLTVDVISDVMCPWCYIGKRRLEKAIRQVPDLNIEVRWHPFQLDPSLPREGKDRETYLNEKFGGPAKAAAIYQKVSAAGAEEGIAFAFDRIRVSPNTLDSHRLILWSRADGLQDDVVERLFRAYFIEGRDLSKASTLVDISAEAGMESDLVAQLLETDSDLAKLRSQIEQAGGMGVTGVPFFIIDGRFAIAGAESPETISAALLHADATRTADEPVTVN</sequence>
<gene>
    <name evidence="2" type="ORF">Ga0061067_104234</name>
</gene>
<evidence type="ECO:0000313" key="2">
    <source>
        <dbReference type="EMBL" id="CUA95970.1"/>
    </source>
</evidence>
<dbReference type="GO" id="GO:0016491">
    <property type="term" value="F:oxidoreductase activity"/>
    <property type="evidence" value="ECO:0007669"/>
    <property type="project" value="InterPro"/>
</dbReference>
<dbReference type="SUPFAM" id="SSF52833">
    <property type="entry name" value="Thioredoxin-like"/>
    <property type="match status" value="1"/>
</dbReference>
<dbReference type="CDD" id="cd03024">
    <property type="entry name" value="DsbA_FrnE"/>
    <property type="match status" value="1"/>
</dbReference>
<dbReference type="EMBL" id="CYHE01000004">
    <property type="protein sequence ID" value="CUA95970.1"/>
    <property type="molecule type" value="Genomic_DNA"/>
</dbReference>
<dbReference type="InterPro" id="IPR001853">
    <property type="entry name" value="DSBA-like_thioredoxin_dom"/>
</dbReference>
<dbReference type="PANTHER" id="PTHR13887:SF41">
    <property type="entry name" value="THIOREDOXIN SUPERFAMILY PROTEIN"/>
    <property type="match status" value="1"/>
</dbReference>
<keyword evidence="2" id="KW-0413">Isomerase</keyword>
<proteinExistence type="predicted"/>
<dbReference type="Pfam" id="PF01323">
    <property type="entry name" value="DSBA"/>
    <property type="match status" value="1"/>
</dbReference>
<dbReference type="RefSeq" id="WP_050471475.1">
    <property type="nucleotide sequence ID" value="NZ_CYHE01000004.1"/>
</dbReference>
<dbReference type="Proteomes" id="UP000183900">
    <property type="component" value="Unassembled WGS sequence"/>
</dbReference>
<protein>
    <submittedName>
        <fullName evidence="2">Predicted dithiol-disulfide isomerase, DsbA family</fullName>
    </submittedName>
</protein>
<dbReference type="Gene3D" id="3.40.30.10">
    <property type="entry name" value="Glutaredoxin"/>
    <property type="match status" value="1"/>
</dbReference>
<dbReference type="PANTHER" id="PTHR13887">
    <property type="entry name" value="GLUTATHIONE S-TRANSFERASE KAPPA"/>
    <property type="match status" value="1"/>
</dbReference>
<evidence type="ECO:0000259" key="1">
    <source>
        <dbReference type="Pfam" id="PF01323"/>
    </source>
</evidence>
<dbReference type="InterPro" id="IPR036249">
    <property type="entry name" value="Thioredoxin-like_sf"/>
</dbReference>
<dbReference type="AlphaFoldDB" id="A0A0K6HYK9"/>
<name>A0A0K6HYK9_9HYPH</name>